<dbReference type="InterPro" id="IPR013424">
    <property type="entry name" value="Ice-binding_C"/>
</dbReference>
<evidence type="ECO:0000313" key="2">
    <source>
        <dbReference type="EMBL" id="AKJ29451.1"/>
    </source>
</evidence>
<keyword evidence="3" id="KW-1185">Reference proteome</keyword>
<dbReference type="Pfam" id="PF07589">
    <property type="entry name" value="PEP-CTERM"/>
    <property type="match status" value="1"/>
</dbReference>
<reference evidence="2 3" key="1">
    <citation type="submission" date="2015-05" db="EMBL/GenBank/DDBJ databases">
        <authorList>
            <person name="Tang B."/>
            <person name="Yu Y."/>
        </authorList>
    </citation>
    <scope>NUCLEOTIDE SEQUENCE [LARGE SCALE GENOMIC DNA]</scope>
    <source>
        <strain evidence="2 3">DSM 7029</strain>
    </source>
</reference>
<dbReference type="Proteomes" id="UP000035352">
    <property type="component" value="Chromosome"/>
</dbReference>
<sequence length="255" mass="26072">MALNAAVAVPATAAATAEARWSNLKITVVDTNLRDGVEAGYSLSTASMLVSSSSLQPDFEYAGGEGFRADGVTWSESLHHTYSLPTASGGEISAEGGAGAGDIREVPGYVKAGISGEGTGGAVIWRYLTIDMKKNTRLDITLDVEVTLQRDGTQPGASLFAEAVLGNVPTAAPGRSLTATLGPEENFQSLSRTLSFSVGSGPGFSSTTFVTYARASVSAGVPPVPGVPEPSTYALLAGGLGLLGWRARGRRSTAS</sequence>
<accession>A0A0G3BQ24</accession>
<dbReference type="EMBL" id="CP011371">
    <property type="protein sequence ID" value="AKJ29451.1"/>
    <property type="molecule type" value="Genomic_DNA"/>
</dbReference>
<dbReference type="KEGG" id="pbh:AAW51_2760"/>
<name>A0A0G3BQ24_9BURK</name>
<organism evidence="2 3">
    <name type="scientific">Caldimonas brevitalea</name>
    <dbReference type="NCBI Taxonomy" id="413882"/>
    <lineage>
        <taxon>Bacteria</taxon>
        <taxon>Pseudomonadati</taxon>
        <taxon>Pseudomonadota</taxon>
        <taxon>Betaproteobacteria</taxon>
        <taxon>Burkholderiales</taxon>
        <taxon>Sphaerotilaceae</taxon>
        <taxon>Caldimonas</taxon>
    </lineage>
</organism>
<gene>
    <name evidence="2" type="ORF">AAW51_2760</name>
</gene>
<proteinExistence type="predicted"/>
<dbReference type="NCBIfam" id="TIGR02595">
    <property type="entry name" value="PEP_CTERM"/>
    <property type="match status" value="1"/>
</dbReference>
<evidence type="ECO:0000259" key="1">
    <source>
        <dbReference type="Pfam" id="PF07589"/>
    </source>
</evidence>
<evidence type="ECO:0000313" key="3">
    <source>
        <dbReference type="Proteomes" id="UP000035352"/>
    </source>
</evidence>
<feature type="domain" description="Ice-binding protein C-terminal" evidence="1">
    <location>
        <begin position="227"/>
        <end position="251"/>
    </location>
</feature>
<dbReference type="AlphaFoldDB" id="A0A0G3BQ24"/>
<protein>
    <recommendedName>
        <fullName evidence="1">Ice-binding protein C-terminal domain-containing protein</fullName>
    </recommendedName>
</protein>